<organism evidence="1 2">
    <name type="scientific">Anaeramoeba flamelloides</name>
    <dbReference type="NCBI Taxonomy" id="1746091"/>
    <lineage>
        <taxon>Eukaryota</taxon>
        <taxon>Metamonada</taxon>
        <taxon>Anaeramoebidae</taxon>
        <taxon>Anaeramoeba</taxon>
    </lineage>
</organism>
<proteinExistence type="predicted"/>
<evidence type="ECO:0000313" key="2">
    <source>
        <dbReference type="Proteomes" id="UP001146793"/>
    </source>
</evidence>
<reference evidence="1" key="1">
    <citation type="submission" date="2022-08" db="EMBL/GenBank/DDBJ databases">
        <title>Novel sulphate-reducing endosymbionts in the free-living metamonad Anaeramoeba.</title>
        <authorList>
            <person name="Jerlstrom-Hultqvist J."/>
            <person name="Cepicka I."/>
            <person name="Gallot-Lavallee L."/>
            <person name="Salas-Leiva D."/>
            <person name="Curtis B.A."/>
            <person name="Zahonova K."/>
            <person name="Pipaliya S."/>
            <person name="Dacks J."/>
            <person name="Roger A.J."/>
        </authorList>
    </citation>
    <scope>NUCLEOTIDE SEQUENCE</scope>
    <source>
        <strain evidence="1">Busselton2</strain>
    </source>
</reference>
<gene>
    <name evidence="1" type="ORF">M0812_03581</name>
</gene>
<evidence type="ECO:0000313" key="1">
    <source>
        <dbReference type="EMBL" id="KAJ3451826.1"/>
    </source>
</evidence>
<name>A0AAV8AFT1_9EUKA</name>
<protein>
    <submittedName>
        <fullName evidence="1">Uncharacterized protein</fullName>
    </submittedName>
</protein>
<dbReference type="Proteomes" id="UP001146793">
    <property type="component" value="Unassembled WGS sequence"/>
</dbReference>
<dbReference type="AlphaFoldDB" id="A0AAV8AFT1"/>
<sequence length="261" mass="30612">MVPIDLQICRILLKGFTRVELRNTTLDLMINLLSGYDQTFTSGNNYLLASIFLILAIQKLASKKVLVQQIVKRLSDLKIDFAKNVIFYFSKVFEFKDDQQFLKAFFKVYSKCFAGERQFAFGVNTFLMFLRECPASDTRFRTLCMRTLRWFLASYGNIWTNNEFLNLLNYALLFGYSEDQELAEYSDKCYSMLLVFAPELEISEFPSLLGKAPTLEKIKLENKQFDKSKILVFIEKNNNLMKFTQEKVFKDAFKKFMNSFN</sequence>
<comment type="caution">
    <text evidence="1">The sequence shown here is derived from an EMBL/GenBank/DDBJ whole genome shotgun (WGS) entry which is preliminary data.</text>
</comment>
<accession>A0AAV8AFT1</accession>
<dbReference type="EMBL" id="JANTQA010000008">
    <property type="protein sequence ID" value="KAJ3451826.1"/>
    <property type="molecule type" value="Genomic_DNA"/>
</dbReference>